<protein>
    <recommendedName>
        <fullName evidence="6">Nucleolar GTP-binding protein 1</fullName>
    </recommendedName>
</protein>
<evidence type="ECO:0000313" key="10">
    <source>
        <dbReference type="Proteomes" id="UP001472866"/>
    </source>
</evidence>
<evidence type="ECO:0000256" key="6">
    <source>
        <dbReference type="PIRNR" id="PIRNR038919"/>
    </source>
</evidence>
<dbReference type="PIRSF" id="PIRSF038919">
    <property type="entry name" value="NOG1"/>
    <property type="match status" value="1"/>
</dbReference>
<evidence type="ECO:0000256" key="3">
    <source>
        <dbReference type="ARBA" id="ARBA00022741"/>
    </source>
</evidence>
<dbReference type="Pfam" id="PF17835">
    <property type="entry name" value="NOG1_N"/>
    <property type="match status" value="1"/>
</dbReference>
<evidence type="ECO:0000256" key="2">
    <source>
        <dbReference type="ARBA" id="ARBA00022517"/>
    </source>
</evidence>
<dbReference type="EMBL" id="CP151505">
    <property type="protein sequence ID" value="WZN62054.1"/>
    <property type="molecule type" value="Genomic_DNA"/>
</dbReference>
<dbReference type="PROSITE" id="PS51710">
    <property type="entry name" value="G_OBG"/>
    <property type="match status" value="1"/>
</dbReference>
<dbReference type="InterPro" id="IPR031167">
    <property type="entry name" value="G_OBG"/>
</dbReference>
<reference evidence="9 10" key="1">
    <citation type="submission" date="2024-03" db="EMBL/GenBank/DDBJ databases">
        <title>Complete genome sequence of the green alga Chloropicon roscoffensis RCC1871.</title>
        <authorList>
            <person name="Lemieux C."/>
            <person name="Pombert J.-F."/>
            <person name="Otis C."/>
            <person name="Turmel M."/>
        </authorList>
    </citation>
    <scope>NUCLEOTIDE SEQUENCE [LARGE SCALE GENOMIC DNA]</scope>
    <source>
        <strain evidence="9 10">RCC1871</strain>
    </source>
</reference>
<feature type="region of interest" description="Disordered" evidence="7">
    <location>
        <begin position="397"/>
        <end position="421"/>
    </location>
</feature>
<sequence length="677" mass="76518">MPVYNFKALPTVPTASDLLDVVLSKTQRSTPTVVRGKWQISRIRQFYMRKVKYTQQTFHDKLGNVLDSFPKLDDIHPFYSDLMNVLYDRDHYKLALGQIHTAVGLIDKIAKDYVRLLKYGDSLYRCKQLKKAALGRMCTLMKKQKASLVYLEQVRQHMSRLPSIDPNTRTLLVCGYPNVGKSSFMNTVTRADVEVEPYAFTTKSLYVGHMDYKYLRWQVIDTPGILDRPLETRNTIEMQSITALAHLRAVVLYIVDISEQCGYTIAQQAALFHSIKPLFANKPLMVVCNKTDVQAMDSLPAESRKLLDEMKEAADLSGAGATAGMVVGSAGTDEGGHVTMSTLKEEGVSDVKNKACEMLLASRVDQKLKTRKTNDVLNRLHVALPSRGVRAPHIPKSVLDNASKGYPKSTRKTEKDLQEENGGAGVYSMDVRKNYLLEKEEWKYDKIPEIYDGHNVADFVDPDIEERLAELEREEEQMLREEENAMESGSEDDLTAEERRDLEKIRTKKSQIIAEHRKKKAKGQGQAHISRKHDTERRATSRRMRDALGELGVDASAAIERNRGRSVTRRGKKRALEEDGEEGRSKSRSKSRSAVMGRTHSSKSRSRSRGPSVSHTAEKGAGFKTSAQKMKAQIISDKMQRKMQKLARKGEGDRIIPNEMPKHLFSGKRGIGKTDRR</sequence>
<dbReference type="Pfam" id="PF08155">
    <property type="entry name" value="NOGCT"/>
    <property type="match status" value="1"/>
</dbReference>
<dbReference type="InterPro" id="IPR006073">
    <property type="entry name" value="GTP-bd"/>
</dbReference>
<comment type="subcellular location">
    <subcellularLocation>
        <location evidence="1 6">Nucleus</location>
        <location evidence="1 6">Nucleolus</location>
    </subcellularLocation>
</comment>
<gene>
    <name evidence="9" type="ORF">HKI87_05g35900</name>
</gene>
<evidence type="ECO:0000313" key="9">
    <source>
        <dbReference type="EMBL" id="WZN62054.1"/>
    </source>
</evidence>
<dbReference type="InterPro" id="IPR041623">
    <property type="entry name" value="NOG1_N"/>
</dbReference>
<organism evidence="9 10">
    <name type="scientific">Chloropicon roscoffensis</name>
    <dbReference type="NCBI Taxonomy" id="1461544"/>
    <lineage>
        <taxon>Eukaryota</taxon>
        <taxon>Viridiplantae</taxon>
        <taxon>Chlorophyta</taxon>
        <taxon>Chloropicophyceae</taxon>
        <taxon>Chloropicales</taxon>
        <taxon>Chloropicaceae</taxon>
        <taxon>Chloropicon</taxon>
    </lineage>
</organism>
<keyword evidence="10" id="KW-1185">Reference proteome</keyword>
<dbReference type="CDD" id="cd01897">
    <property type="entry name" value="NOG"/>
    <property type="match status" value="1"/>
</dbReference>
<comment type="similarity">
    <text evidence="6">Belongs to the TRAFAC class OBG-HflX-like GTPase superfamily. OBG GTPase family. NOG subfamily.</text>
</comment>
<name>A0AAX4P762_9CHLO</name>
<dbReference type="Gene3D" id="3.40.50.300">
    <property type="entry name" value="P-loop containing nucleotide triphosphate hydrolases"/>
    <property type="match status" value="1"/>
</dbReference>
<keyword evidence="3" id="KW-0547">Nucleotide-binding</keyword>
<dbReference type="AlphaFoldDB" id="A0AAX4P762"/>
<dbReference type="PANTHER" id="PTHR45759">
    <property type="entry name" value="NUCLEOLAR GTP-BINDING PROTEIN 1"/>
    <property type="match status" value="1"/>
</dbReference>
<evidence type="ECO:0000256" key="5">
    <source>
        <dbReference type="ARBA" id="ARBA00023242"/>
    </source>
</evidence>
<dbReference type="InterPro" id="IPR027417">
    <property type="entry name" value="P-loop_NTPase"/>
</dbReference>
<dbReference type="InterPro" id="IPR010674">
    <property type="entry name" value="NOG1_Rossman_fold_dom"/>
</dbReference>
<feature type="compositionally biased region" description="Basic and acidic residues" evidence="7">
    <location>
        <begin position="474"/>
        <end position="483"/>
    </location>
</feature>
<proteinExistence type="inferred from homology"/>
<feature type="compositionally biased region" description="Basic and acidic residues" evidence="7">
    <location>
        <begin position="496"/>
        <end position="505"/>
    </location>
</feature>
<dbReference type="GO" id="GO:0005525">
    <property type="term" value="F:GTP binding"/>
    <property type="evidence" value="ECO:0007669"/>
    <property type="project" value="UniProtKB-KW"/>
</dbReference>
<keyword evidence="2 6" id="KW-0690">Ribosome biogenesis</keyword>
<evidence type="ECO:0000256" key="7">
    <source>
        <dbReference type="SAM" id="MobiDB-lite"/>
    </source>
</evidence>
<dbReference type="InterPro" id="IPR012973">
    <property type="entry name" value="NOG_C"/>
</dbReference>
<evidence type="ECO:0000259" key="8">
    <source>
        <dbReference type="PROSITE" id="PS51710"/>
    </source>
</evidence>
<feature type="region of interest" description="Disordered" evidence="7">
    <location>
        <begin position="474"/>
        <end position="677"/>
    </location>
</feature>
<accession>A0AAX4P762</accession>
<dbReference type="Proteomes" id="UP001472866">
    <property type="component" value="Chromosome 05"/>
</dbReference>
<dbReference type="InterPro" id="IPR024926">
    <property type="entry name" value="NOG1"/>
</dbReference>
<dbReference type="PRINTS" id="PR00326">
    <property type="entry name" value="GTP1OBG"/>
</dbReference>
<dbReference type="GO" id="GO:0005730">
    <property type="term" value="C:nucleolus"/>
    <property type="evidence" value="ECO:0007669"/>
    <property type="project" value="UniProtKB-SubCell"/>
</dbReference>
<evidence type="ECO:0000256" key="1">
    <source>
        <dbReference type="ARBA" id="ARBA00004604"/>
    </source>
</evidence>
<feature type="compositionally biased region" description="Basic and acidic residues" evidence="7">
    <location>
        <begin position="574"/>
        <end position="585"/>
    </location>
</feature>
<dbReference type="Pfam" id="PF06858">
    <property type="entry name" value="NOG1"/>
    <property type="match status" value="1"/>
</dbReference>
<evidence type="ECO:0000256" key="4">
    <source>
        <dbReference type="ARBA" id="ARBA00023134"/>
    </source>
</evidence>
<dbReference type="FunFam" id="1.20.120.1190:FF:000001">
    <property type="entry name" value="Nucleolar GTP-binding protein 1"/>
    <property type="match status" value="1"/>
</dbReference>
<dbReference type="SUPFAM" id="SSF52540">
    <property type="entry name" value="P-loop containing nucleoside triphosphate hydrolases"/>
    <property type="match status" value="1"/>
</dbReference>
<feature type="compositionally biased region" description="Basic and acidic residues" evidence="7">
    <location>
        <begin position="532"/>
        <end position="548"/>
    </location>
</feature>
<comment type="function">
    <text evidence="6">Involved in the biogenesis of the 60S ribosomal subunit.</text>
</comment>
<feature type="compositionally biased region" description="Basic residues" evidence="7">
    <location>
        <begin position="564"/>
        <end position="573"/>
    </location>
</feature>
<dbReference type="GO" id="GO:0042254">
    <property type="term" value="P:ribosome biogenesis"/>
    <property type="evidence" value="ECO:0007669"/>
    <property type="project" value="UniProtKB-KW"/>
</dbReference>
<keyword evidence="5 6" id="KW-0539">Nucleus</keyword>
<keyword evidence="4" id="KW-0342">GTP-binding</keyword>
<dbReference type="Gene3D" id="1.20.120.1190">
    <property type="match status" value="1"/>
</dbReference>
<feature type="compositionally biased region" description="Basic and acidic residues" evidence="7">
    <location>
        <begin position="648"/>
        <end position="662"/>
    </location>
</feature>
<dbReference type="FunFam" id="3.40.50.300:FF:000496">
    <property type="entry name" value="Nucleolar GTP-binding protein 1"/>
    <property type="match status" value="1"/>
</dbReference>
<feature type="domain" description="OBG-type G" evidence="8">
    <location>
        <begin position="169"/>
        <end position="360"/>
    </location>
</feature>